<evidence type="ECO:0008006" key="5">
    <source>
        <dbReference type="Google" id="ProtNLM"/>
    </source>
</evidence>
<dbReference type="SUPFAM" id="SSF53756">
    <property type="entry name" value="UDP-Glycosyltransferase/glycogen phosphorylase"/>
    <property type="match status" value="1"/>
</dbReference>
<dbReference type="Gene3D" id="3.40.50.2000">
    <property type="entry name" value="Glycogen Phosphorylase B"/>
    <property type="match status" value="2"/>
</dbReference>
<organism evidence="3 4">
    <name type="scientific">Candidatus Shapirobacteria bacterium CG08_land_8_20_14_0_20_39_18</name>
    <dbReference type="NCBI Taxonomy" id="1974883"/>
    <lineage>
        <taxon>Bacteria</taxon>
        <taxon>Candidatus Shapironibacteriota</taxon>
    </lineage>
</organism>
<dbReference type="CDD" id="cd03801">
    <property type="entry name" value="GT4_PimA-like"/>
    <property type="match status" value="1"/>
</dbReference>
<dbReference type="InterPro" id="IPR028098">
    <property type="entry name" value="Glyco_trans_4-like_N"/>
</dbReference>
<evidence type="ECO:0000313" key="4">
    <source>
        <dbReference type="Proteomes" id="UP000228996"/>
    </source>
</evidence>
<feature type="domain" description="Glycosyltransferase subfamily 4-like N-terminal" evidence="2">
    <location>
        <begin position="14"/>
        <end position="187"/>
    </location>
</feature>
<accession>A0A2M6XBX3</accession>
<reference evidence="4" key="1">
    <citation type="submission" date="2017-09" db="EMBL/GenBank/DDBJ databases">
        <title>Depth-based differentiation of microbial function through sediment-hosted aquifers and enrichment of novel symbionts in the deep terrestrial subsurface.</title>
        <authorList>
            <person name="Probst A.J."/>
            <person name="Ladd B."/>
            <person name="Jarett J.K."/>
            <person name="Geller-Mcgrath D.E."/>
            <person name="Sieber C.M.K."/>
            <person name="Emerson J.B."/>
            <person name="Anantharaman K."/>
            <person name="Thomas B.C."/>
            <person name="Malmstrom R."/>
            <person name="Stieglmeier M."/>
            <person name="Klingl A."/>
            <person name="Woyke T."/>
            <person name="Ryan C.M."/>
            <person name="Banfield J.F."/>
        </authorList>
    </citation>
    <scope>NUCLEOTIDE SEQUENCE [LARGE SCALE GENOMIC DNA]</scope>
</reference>
<dbReference type="PANTHER" id="PTHR45947:SF11">
    <property type="entry name" value="SLR1508 PROTEIN"/>
    <property type="match status" value="1"/>
</dbReference>
<feature type="domain" description="Glycosyl transferase family 1" evidence="1">
    <location>
        <begin position="199"/>
        <end position="359"/>
    </location>
</feature>
<dbReference type="GO" id="GO:0016757">
    <property type="term" value="F:glycosyltransferase activity"/>
    <property type="evidence" value="ECO:0007669"/>
    <property type="project" value="InterPro"/>
</dbReference>
<protein>
    <recommendedName>
        <fullName evidence="5">Glycosyltransferase family 1 protein</fullName>
    </recommendedName>
</protein>
<dbReference type="EMBL" id="PEYO01000023">
    <property type="protein sequence ID" value="PIU03087.1"/>
    <property type="molecule type" value="Genomic_DNA"/>
</dbReference>
<dbReference type="Pfam" id="PF00534">
    <property type="entry name" value="Glycos_transf_1"/>
    <property type="match status" value="1"/>
</dbReference>
<name>A0A2M6XBX3_9BACT</name>
<proteinExistence type="predicted"/>
<gene>
    <name evidence="3" type="ORF">COT44_05000</name>
</gene>
<evidence type="ECO:0000259" key="2">
    <source>
        <dbReference type="Pfam" id="PF13439"/>
    </source>
</evidence>
<dbReference type="PANTHER" id="PTHR45947">
    <property type="entry name" value="SULFOQUINOVOSYL TRANSFERASE SQD2"/>
    <property type="match status" value="1"/>
</dbReference>
<dbReference type="InterPro" id="IPR050194">
    <property type="entry name" value="Glycosyltransferase_grp1"/>
</dbReference>
<sequence>MKILFIDKQEKSAGMGTYSETTIDWLKKRGQQVIPLRYGDKLSHTDPKNTVLLPFFAGSKSTYFIPSNKTIPVAKQVIEKEKPDVIHLSLALSPLDFYFPKLAHDHHIPIVGIFHAGFPSTPSGSLRVNPRSSLSTIGVKSVFISYLPCLRQLDKVIVFSQNVANFLISVKIKKDRVVVIPNSVDTNLYSPGNSHFKKINKIQFAYLFLGRLDRQKNPDLLIDAFLSAGESCLAPTKLIMVGSGTFGTLGEDLLNKYKSHPNIIFTGSITDRKQKIDIIRSADVFVQPSSYEGMSFSLLEAMSCGLAPITTDAGNHAEVIGNSGILLDHTKIPDQLPISLQIFQKNPRLGKEMGKKARQIIKQNYNLDQNINKLINVYKSASSGQA</sequence>
<evidence type="ECO:0000313" key="3">
    <source>
        <dbReference type="EMBL" id="PIU03087.1"/>
    </source>
</evidence>
<dbReference type="AlphaFoldDB" id="A0A2M6XBX3"/>
<dbReference type="Pfam" id="PF13439">
    <property type="entry name" value="Glyco_transf_4"/>
    <property type="match status" value="1"/>
</dbReference>
<dbReference type="InterPro" id="IPR001296">
    <property type="entry name" value="Glyco_trans_1"/>
</dbReference>
<dbReference type="Proteomes" id="UP000228996">
    <property type="component" value="Unassembled WGS sequence"/>
</dbReference>
<comment type="caution">
    <text evidence="3">The sequence shown here is derived from an EMBL/GenBank/DDBJ whole genome shotgun (WGS) entry which is preliminary data.</text>
</comment>
<evidence type="ECO:0000259" key="1">
    <source>
        <dbReference type="Pfam" id="PF00534"/>
    </source>
</evidence>